<proteinExistence type="predicted"/>
<evidence type="ECO:0000256" key="1">
    <source>
        <dbReference type="SAM" id="SignalP"/>
    </source>
</evidence>
<keyword evidence="1" id="KW-0732">Signal</keyword>
<dbReference type="RefSeq" id="WP_130585853.1">
    <property type="nucleotide sequence ID" value="NZ_AP019389.1"/>
</dbReference>
<dbReference type="AlphaFoldDB" id="A0A3T1CFR9"/>
<protein>
    <recommendedName>
        <fullName evidence="4">Lipoprotein</fullName>
    </recommendedName>
</protein>
<sequence length="233" mass="25502">MRLAVVLAALALSACAAGPGPRDRYARMLTPTANPSKVVAAELGFARAAREDGQWTAFRELARDEAVMFVPEPVAARDWLANRADPSEAVRWQPHHVWSSCDGSLAVTRGAWQSADGSQGYFTNVWQRDSDGDYRWTLNQGEALDTPVEAPEFVRTDVAECPARGLAGQLRTQAEQSRPVTGGTYFDQVSSDSSLFLTFVVSPDLSRHWKLMLYRDGHMVDAMAGSAAVLQED</sequence>
<evidence type="ECO:0008006" key="4">
    <source>
        <dbReference type="Google" id="ProtNLM"/>
    </source>
</evidence>
<dbReference type="Proteomes" id="UP000290057">
    <property type="component" value="Chromosome"/>
</dbReference>
<feature type="chain" id="PRO_5019392888" description="Lipoprotein" evidence="1">
    <location>
        <begin position="17"/>
        <end position="233"/>
    </location>
</feature>
<dbReference type="Gene3D" id="3.10.450.50">
    <property type="match status" value="1"/>
</dbReference>
<gene>
    <name evidence="2" type="ORF">EKJ_06100</name>
</gene>
<dbReference type="InterPro" id="IPR032710">
    <property type="entry name" value="NTF2-like_dom_sf"/>
</dbReference>
<name>A0A3T1CFR9_9SPHN</name>
<dbReference type="EMBL" id="AP019389">
    <property type="protein sequence ID" value="BBI19763.1"/>
    <property type="molecule type" value="Genomic_DNA"/>
</dbReference>
<feature type="signal peptide" evidence="1">
    <location>
        <begin position="1"/>
        <end position="16"/>
    </location>
</feature>
<dbReference type="PROSITE" id="PS51257">
    <property type="entry name" value="PROKAR_LIPOPROTEIN"/>
    <property type="match status" value="1"/>
</dbReference>
<accession>A0A3T1CFR9</accession>
<evidence type="ECO:0000313" key="3">
    <source>
        <dbReference type="Proteomes" id="UP000290057"/>
    </source>
</evidence>
<evidence type="ECO:0000313" key="2">
    <source>
        <dbReference type="EMBL" id="BBI19763.1"/>
    </source>
</evidence>
<organism evidence="2 3">
    <name type="scientific">Qipengyuania flava</name>
    <dbReference type="NCBI Taxonomy" id="192812"/>
    <lineage>
        <taxon>Bacteria</taxon>
        <taxon>Pseudomonadati</taxon>
        <taxon>Pseudomonadota</taxon>
        <taxon>Alphaproteobacteria</taxon>
        <taxon>Sphingomonadales</taxon>
        <taxon>Erythrobacteraceae</taxon>
        <taxon>Qipengyuania</taxon>
    </lineage>
</organism>
<dbReference type="SUPFAM" id="SSF54427">
    <property type="entry name" value="NTF2-like"/>
    <property type="match status" value="1"/>
</dbReference>
<reference evidence="2 3" key="1">
    <citation type="submission" date="2019-01" db="EMBL/GenBank/DDBJ databases">
        <title>Complete genome sequence of Erythrobacter flavus KJ5.</title>
        <authorList>
            <person name="Kanesaki Y."/>
            <person name="Brotosudarmo T."/>
            <person name="Moriuchi R."/>
            <person name="Awai K."/>
        </authorList>
    </citation>
    <scope>NUCLEOTIDE SEQUENCE [LARGE SCALE GENOMIC DNA]</scope>
    <source>
        <strain evidence="2 3">KJ5</strain>
    </source>
</reference>
<keyword evidence="3" id="KW-1185">Reference proteome</keyword>